<reference evidence="1 2" key="2">
    <citation type="journal article" date="2011" name="J. Bacteriol.">
        <title>Complete genome sequences for the anaerobic, extremely thermophilic plant biomass-degrading bacteria Caldicellulosiruptor hydrothermalis, Caldicellulosiruptor kristjanssonii, Caldicellulosiruptor kronotskyensis, Caldicellulosiruptor owensenis, and Caldicellulosiruptor lactoaceticus.</title>
        <authorList>
            <person name="Blumer-Schuette S.E."/>
            <person name="Ozdemir I."/>
            <person name="Mistry D."/>
            <person name="Lucas S."/>
            <person name="Lapidus A."/>
            <person name="Cheng J.F."/>
            <person name="Goodwin L.A."/>
            <person name="Pitluck S."/>
            <person name="Land M.L."/>
            <person name="Hauser L.J."/>
            <person name="Woyke T."/>
            <person name="Mikhailova N."/>
            <person name="Pati A."/>
            <person name="Kyrpides N.C."/>
            <person name="Ivanova N."/>
            <person name="Detter J.C."/>
            <person name="Walston-Davenport K."/>
            <person name="Han S."/>
            <person name="Adams M.W."/>
            <person name="Kelly R.M."/>
        </authorList>
    </citation>
    <scope>NUCLEOTIDE SEQUENCE [LARGE SCALE GENOMIC DNA]</scope>
    <source>
        <strain evidence="2">DSM 18901 / VKM B-2411 / 108</strain>
    </source>
</reference>
<dbReference type="HOGENOM" id="CLU_1591525_0_0_9"/>
<reference key="1">
    <citation type="submission" date="2010-09" db="EMBL/GenBank/DDBJ databases">
        <title>Complete sequence of Caldicellulosiruptor hydrothermalis 108.</title>
        <authorList>
            <consortium name="US DOE Joint Genome Institute"/>
            <person name="Lucas S."/>
            <person name="Copeland A."/>
            <person name="Lapidus A."/>
            <person name="Cheng J.-F."/>
            <person name="Bruce D."/>
            <person name="Goodwin L."/>
            <person name="Pitluck S."/>
            <person name="Davenport K."/>
            <person name="Detter J.C."/>
            <person name="Han C."/>
            <person name="Tapia R."/>
            <person name="Land M."/>
            <person name="Hauser L."/>
            <person name="Chang Y.-J."/>
            <person name="Jeffries C."/>
            <person name="Kyrpides N."/>
            <person name="Ivanova N."/>
            <person name="Mikhailova N."/>
            <person name="Blumer-Schuette S.E."/>
            <person name="Kelly R.M."/>
            <person name="Woyke T."/>
        </authorList>
    </citation>
    <scope>NUCLEOTIDE SEQUENCE</scope>
    <source>
        <strain>108</strain>
    </source>
</reference>
<dbReference type="KEGG" id="chd:Calhy_0335"/>
<gene>
    <name evidence="1" type="ordered locus">Calhy_0335</name>
</gene>
<protein>
    <submittedName>
        <fullName evidence="1">Uncharacterized protein</fullName>
    </submittedName>
</protein>
<organism evidence="1 2">
    <name type="scientific">Caldicellulosiruptor hydrothermalis (strain DSM 18901 / VKM B-2411 / 108)</name>
    <dbReference type="NCBI Taxonomy" id="632292"/>
    <lineage>
        <taxon>Bacteria</taxon>
        <taxon>Bacillati</taxon>
        <taxon>Bacillota</taxon>
        <taxon>Bacillota incertae sedis</taxon>
        <taxon>Caldicellulosiruptorales</taxon>
        <taxon>Caldicellulosiruptoraceae</taxon>
        <taxon>Caldicellulosiruptor</taxon>
    </lineage>
</organism>
<evidence type="ECO:0000313" key="1">
    <source>
        <dbReference type="EMBL" id="ADQ06083.1"/>
    </source>
</evidence>
<sequence length="167" mass="19818">MKDFWDRCVGEMQGLTEIDRAVYSTFTEDIKDDKQFYEQYLKAFSMKFDEKECKTFEARLGLLGYSDRIAEMVVEKTLEDDEKLIELLYSRGEIVEAFIKLLVCYVVRDVWRKVHDTAFELARKTGGEVLRLFPDRVVYEDEQKAFSDFFMYMRKYGYYLAGGGQQQ</sequence>
<proteinExistence type="predicted"/>
<evidence type="ECO:0000313" key="2">
    <source>
        <dbReference type="Proteomes" id="UP000006890"/>
    </source>
</evidence>
<accession>E4QBI1</accession>
<dbReference type="AlphaFoldDB" id="E4QBI1"/>
<keyword evidence="2" id="KW-1185">Reference proteome</keyword>
<dbReference type="EMBL" id="CP002219">
    <property type="protein sequence ID" value="ADQ06083.1"/>
    <property type="molecule type" value="Genomic_DNA"/>
</dbReference>
<name>E4QBI1_CALH1</name>
<dbReference type="Proteomes" id="UP000006890">
    <property type="component" value="Chromosome"/>
</dbReference>